<keyword evidence="1" id="KW-1133">Transmembrane helix</keyword>
<keyword evidence="1" id="KW-0472">Membrane</keyword>
<keyword evidence="3" id="KW-1185">Reference proteome</keyword>
<accession>A0A090V192</accession>
<sequence length="92" mass="10264">MINLILEVIKAGVGFFQKKSEGTKQIANDVNETNREEIKQGYSWRNALGYVCVAILAYSYVIVPLLDYFGIVVFQLPLGDIIRIIVLLLSGS</sequence>
<name>A0A090V192_PSEVU</name>
<dbReference type="RefSeq" id="WP_042390520.1">
    <property type="nucleotide sequence ID" value="NZ_BBMZ01000008.1"/>
</dbReference>
<evidence type="ECO:0000313" key="2">
    <source>
        <dbReference type="EMBL" id="GAL57878.1"/>
    </source>
</evidence>
<evidence type="ECO:0000313" key="3">
    <source>
        <dbReference type="Proteomes" id="UP000029462"/>
    </source>
</evidence>
<reference evidence="2 3" key="1">
    <citation type="submission" date="2014-09" db="EMBL/GenBank/DDBJ databases">
        <title>Whole genome shotgun sequence of Escherichia vulneris NBRC 102420.</title>
        <authorList>
            <person name="Yoshida Y."/>
            <person name="Hosoyama A."/>
            <person name="Tsuchikane K."/>
            <person name="Ohji S."/>
            <person name="Ichikawa N."/>
            <person name="Kimura A."/>
            <person name="Yamazoe A."/>
            <person name="Ezaki T."/>
            <person name="Fujita N."/>
        </authorList>
    </citation>
    <scope>NUCLEOTIDE SEQUENCE [LARGE SCALE GENOMIC DNA]</scope>
    <source>
        <strain evidence="2 3">NBRC 102420</strain>
    </source>
</reference>
<comment type="caution">
    <text evidence="2">The sequence shown here is derived from an EMBL/GenBank/DDBJ whole genome shotgun (WGS) entry which is preliminary data.</text>
</comment>
<feature type="transmembrane region" description="Helical" evidence="1">
    <location>
        <begin position="68"/>
        <end position="89"/>
    </location>
</feature>
<organism evidence="2 3">
    <name type="scientific">Pseudescherichia vulneris NBRC 102420</name>
    <dbReference type="NCBI Taxonomy" id="1115515"/>
    <lineage>
        <taxon>Bacteria</taxon>
        <taxon>Pseudomonadati</taxon>
        <taxon>Pseudomonadota</taxon>
        <taxon>Gammaproteobacteria</taxon>
        <taxon>Enterobacterales</taxon>
        <taxon>Enterobacteriaceae</taxon>
        <taxon>Pseudescherichia</taxon>
    </lineage>
</organism>
<dbReference type="eggNOG" id="ENOG50341TA">
    <property type="taxonomic scope" value="Bacteria"/>
</dbReference>
<gene>
    <name evidence="2" type="ORF">EV102420_08_03410</name>
</gene>
<dbReference type="OrthoDB" id="6629475at2"/>
<dbReference type="Proteomes" id="UP000029462">
    <property type="component" value="Unassembled WGS sequence"/>
</dbReference>
<proteinExistence type="predicted"/>
<dbReference type="AlphaFoldDB" id="A0A090V192"/>
<dbReference type="STRING" id="1115515.EV102420_08_03410"/>
<dbReference type="EMBL" id="BBMZ01000008">
    <property type="protein sequence ID" value="GAL57878.1"/>
    <property type="molecule type" value="Genomic_DNA"/>
</dbReference>
<evidence type="ECO:0000256" key="1">
    <source>
        <dbReference type="SAM" id="Phobius"/>
    </source>
</evidence>
<feature type="transmembrane region" description="Helical" evidence="1">
    <location>
        <begin position="44"/>
        <end position="62"/>
    </location>
</feature>
<keyword evidence="1" id="KW-0812">Transmembrane</keyword>
<protein>
    <submittedName>
        <fullName evidence="2">Uncharacterized protein</fullName>
    </submittedName>
</protein>